<proteinExistence type="predicted"/>
<sequence length="142" mass="16928">MSSSAQTRFAQGYRIAEIIARARTDYNNRRNVFKQEGEARKMPKINSIGRSYQELRQPQERCTIWDLGETKNCLQIRLSETHWIISYMSQGKLFTRPSLLFKRDFPLREMSRYFIDDLTCCGIQFTPYEGHITQTESEYQFY</sequence>
<dbReference type="EMBL" id="DS469538">
    <property type="protein sequence ID" value="EDO45178.1"/>
    <property type="molecule type" value="Genomic_DNA"/>
</dbReference>
<accession>A7RU03</accession>
<name>A7RU03_NEMVE</name>
<reference evidence="1 2" key="1">
    <citation type="journal article" date="2007" name="Science">
        <title>Sea anemone genome reveals ancestral eumetazoan gene repertoire and genomic organization.</title>
        <authorList>
            <person name="Putnam N.H."/>
            <person name="Srivastava M."/>
            <person name="Hellsten U."/>
            <person name="Dirks B."/>
            <person name="Chapman J."/>
            <person name="Salamov A."/>
            <person name="Terry A."/>
            <person name="Shapiro H."/>
            <person name="Lindquist E."/>
            <person name="Kapitonov V.V."/>
            <person name="Jurka J."/>
            <person name="Genikhovich G."/>
            <person name="Grigoriev I.V."/>
            <person name="Lucas S.M."/>
            <person name="Steele R.E."/>
            <person name="Finnerty J.R."/>
            <person name="Technau U."/>
            <person name="Martindale M.Q."/>
            <person name="Rokhsar D.S."/>
        </authorList>
    </citation>
    <scope>NUCLEOTIDE SEQUENCE [LARGE SCALE GENOMIC DNA]</scope>
    <source>
        <strain evidence="2">CH2 X CH6</strain>
    </source>
</reference>
<keyword evidence="2" id="KW-1185">Reference proteome</keyword>
<protein>
    <submittedName>
        <fullName evidence="1">Uncharacterized protein</fullName>
    </submittedName>
</protein>
<gene>
    <name evidence="1" type="ORF">NEMVEDRAFT_v1g240682</name>
</gene>
<evidence type="ECO:0000313" key="1">
    <source>
        <dbReference type="EMBL" id="EDO45178.1"/>
    </source>
</evidence>
<dbReference type="Proteomes" id="UP000001593">
    <property type="component" value="Unassembled WGS sequence"/>
</dbReference>
<dbReference type="AlphaFoldDB" id="A7RU03"/>
<dbReference type="HOGENOM" id="CLU_1818089_0_0_1"/>
<dbReference type="InParanoid" id="A7RU03"/>
<evidence type="ECO:0000313" key="2">
    <source>
        <dbReference type="Proteomes" id="UP000001593"/>
    </source>
</evidence>
<organism evidence="1 2">
    <name type="scientific">Nematostella vectensis</name>
    <name type="common">Starlet sea anemone</name>
    <dbReference type="NCBI Taxonomy" id="45351"/>
    <lineage>
        <taxon>Eukaryota</taxon>
        <taxon>Metazoa</taxon>
        <taxon>Cnidaria</taxon>
        <taxon>Anthozoa</taxon>
        <taxon>Hexacorallia</taxon>
        <taxon>Actiniaria</taxon>
        <taxon>Edwardsiidae</taxon>
        <taxon>Nematostella</taxon>
    </lineage>
</organism>